<dbReference type="EMBL" id="JANBPK010001512">
    <property type="protein sequence ID" value="KAJ2922139.1"/>
    <property type="molecule type" value="Genomic_DNA"/>
</dbReference>
<accession>A0A9W8IWR4</accession>
<protein>
    <submittedName>
        <fullName evidence="2">Uncharacterized protein</fullName>
    </submittedName>
</protein>
<gene>
    <name evidence="2" type="ORF">H1R20_g14967</name>
</gene>
<sequence length="57" mass="6463">MVPFADPSFKTRSPEVYEEIDEKLEKLENRYAALKEEVGTNLGFKPSDPDGRRPPAP</sequence>
<dbReference type="Proteomes" id="UP001140091">
    <property type="component" value="Unassembled WGS sequence"/>
</dbReference>
<name>A0A9W8IWR4_9AGAR</name>
<organism evidence="2 3">
    <name type="scientific">Candolleomyces eurysporus</name>
    <dbReference type="NCBI Taxonomy" id="2828524"/>
    <lineage>
        <taxon>Eukaryota</taxon>
        <taxon>Fungi</taxon>
        <taxon>Dikarya</taxon>
        <taxon>Basidiomycota</taxon>
        <taxon>Agaricomycotina</taxon>
        <taxon>Agaricomycetes</taxon>
        <taxon>Agaricomycetidae</taxon>
        <taxon>Agaricales</taxon>
        <taxon>Agaricineae</taxon>
        <taxon>Psathyrellaceae</taxon>
        <taxon>Candolleomyces</taxon>
    </lineage>
</organism>
<evidence type="ECO:0000313" key="2">
    <source>
        <dbReference type="EMBL" id="KAJ2922139.1"/>
    </source>
</evidence>
<keyword evidence="3" id="KW-1185">Reference proteome</keyword>
<dbReference type="AlphaFoldDB" id="A0A9W8IWR4"/>
<feature type="region of interest" description="Disordered" evidence="1">
    <location>
        <begin position="38"/>
        <end position="57"/>
    </location>
</feature>
<feature type="compositionally biased region" description="Basic and acidic residues" evidence="1">
    <location>
        <begin position="47"/>
        <end position="57"/>
    </location>
</feature>
<evidence type="ECO:0000313" key="3">
    <source>
        <dbReference type="Proteomes" id="UP001140091"/>
    </source>
</evidence>
<feature type="non-terminal residue" evidence="2">
    <location>
        <position position="57"/>
    </location>
</feature>
<evidence type="ECO:0000256" key="1">
    <source>
        <dbReference type="SAM" id="MobiDB-lite"/>
    </source>
</evidence>
<proteinExistence type="predicted"/>
<reference evidence="2" key="1">
    <citation type="submission" date="2022-06" db="EMBL/GenBank/DDBJ databases">
        <title>Genome Sequence of Candolleomyces eurysporus.</title>
        <authorList>
            <person name="Buettner E."/>
        </authorList>
    </citation>
    <scope>NUCLEOTIDE SEQUENCE</scope>
    <source>
        <strain evidence="2">VTCC 930004</strain>
    </source>
</reference>
<comment type="caution">
    <text evidence="2">The sequence shown here is derived from an EMBL/GenBank/DDBJ whole genome shotgun (WGS) entry which is preliminary data.</text>
</comment>